<dbReference type="PANTHER" id="PTHR31731">
    <property type="match status" value="1"/>
</dbReference>
<dbReference type="InterPro" id="IPR036312">
    <property type="entry name" value="Bifun_inhib/LTP/seed_sf"/>
</dbReference>
<evidence type="ECO:0000313" key="3">
    <source>
        <dbReference type="RefSeq" id="XP_011084187.1"/>
    </source>
</evidence>
<dbReference type="Pfam" id="PF14547">
    <property type="entry name" value="Hydrophob_seed"/>
    <property type="match status" value="1"/>
</dbReference>
<organism evidence="2 3">
    <name type="scientific">Sesamum indicum</name>
    <name type="common">Oriental sesame</name>
    <name type="synonym">Sesamum orientale</name>
    <dbReference type="NCBI Taxonomy" id="4182"/>
    <lineage>
        <taxon>Eukaryota</taxon>
        <taxon>Viridiplantae</taxon>
        <taxon>Streptophyta</taxon>
        <taxon>Embryophyta</taxon>
        <taxon>Tracheophyta</taxon>
        <taxon>Spermatophyta</taxon>
        <taxon>Magnoliopsida</taxon>
        <taxon>eudicotyledons</taxon>
        <taxon>Gunneridae</taxon>
        <taxon>Pentapetalae</taxon>
        <taxon>asterids</taxon>
        <taxon>lamiids</taxon>
        <taxon>Lamiales</taxon>
        <taxon>Pedaliaceae</taxon>
        <taxon>Sesamum</taxon>
    </lineage>
</organism>
<dbReference type="KEGG" id="sind:105166507"/>
<proteinExistence type="predicted"/>
<dbReference type="Gene3D" id="1.10.110.10">
    <property type="entry name" value="Plant lipid-transfer and hydrophobic proteins"/>
    <property type="match status" value="1"/>
</dbReference>
<feature type="domain" description="Bifunctional inhibitor/plant lipid transfer protein/seed storage helical" evidence="1">
    <location>
        <begin position="222"/>
        <end position="303"/>
    </location>
</feature>
<name>A0A6I9TSD5_SESIN</name>
<sequence length="305" mass="31439">MVQDDSPVPNSLDLTNPGLYFTHPLTMPSSSFPCSPLPPPLPLSTLIAVKPPTTVPPVTVPKLPLPPVTVPKLPVPPVTVPKLPVPPVTVPKLPVPPVTVPKLPVPPVTVPKLPVPPVVVDPKLPVPPVTVPKLPVPPVTVPKLPVPPVTVPKLPVPPVTVPKLPVPPVTVPKLPVPPVTVPKLPVPPVTVPNLPLPPVTVPPVLNPPKGKACPPPPGKETCPIDTLKLGACVDLLGGLVHIGLGDPAVNKCCPVISGLAEVEAAVCLCTTLKIKALNLKIYVPIALQLLVTCGKTPPPGFTCSL</sequence>
<evidence type="ECO:0000313" key="2">
    <source>
        <dbReference type="Proteomes" id="UP000504604"/>
    </source>
</evidence>
<dbReference type="InterPro" id="IPR027923">
    <property type="entry name" value="Hydrophob_seed_dom"/>
</dbReference>
<keyword evidence="2" id="KW-1185">Reference proteome</keyword>
<dbReference type="RefSeq" id="XP_011084187.1">
    <property type="nucleotide sequence ID" value="XM_011085885.1"/>
</dbReference>
<evidence type="ECO:0000259" key="1">
    <source>
        <dbReference type="SMART" id="SM00499"/>
    </source>
</evidence>
<dbReference type="CDD" id="cd01958">
    <property type="entry name" value="HPS_like"/>
    <property type="match status" value="1"/>
</dbReference>
<dbReference type="InterPro" id="IPR016140">
    <property type="entry name" value="Bifunc_inhib/LTP/seed_store"/>
</dbReference>
<accession>A0A6I9TSD5</accession>
<dbReference type="GeneID" id="105166507"/>
<dbReference type="OrthoDB" id="1935738at2759"/>
<protein>
    <submittedName>
        <fullName evidence="3">36.4 kDa proline-rich protein-like</fullName>
    </submittedName>
</protein>
<gene>
    <name evidence="3" type="primary">LOC105166507</name>
</gene>
<dbReference type="Proteomes" id="UP000504604">
    <property type="component" value="Linkage group LG7"/>
</dbReference>
<dbReference type="SMART" id="SM00499">
    <property type="entry name" value="AAI"/>
    <property type="match status" value="1"/>
</dbReference>
<dbReference type="SUPFAM" id="SSF47699">
    <property type="entry name" value="Bifunctional inhibitor/lipid-transfer protein/seed storage 2S albumin"/>
    <property type="match status" value="1"/>
</dbReference>
<reference evidence="3" key="1">
    <citation type="submission" date="2025-08" db="UniProtKB">
        <authorList>
            <consortium name="RefSeq"/>
        </authorList>
    </citation>
    <scope>IDENTIFICATION</scope>
</reference>
<dbReference type="InterPro" id="IPR051636">
    <property type="entry name" value="Plant_LTP/defense-related"/>
</dbReference>
<dbReference type="AlphaFoldDB" id="A0A6I9TSD5"/>
<dbReference type="InParanoid" id="A0A6I9TSD5"/>